<feature type="compositionally biased region" description="Polar residues" evidence="2">
    <location>
        <begin position="1357"/>
        <end position="1377"/>
    </location>
</feature>
<evidence type="ECO:0000313" key="4">
    <source>
        <dbReference type="Proteomes" id="UP000616769"/>
    </source>
</evidence>
<feature type="compositionally biased region" description="Low complexity" evidence="2">
    <location>
        <begin position="1322"/>
        <end position="1334"/>
    </location>
</feature>
<organism evidence="3 4">
    <name type="scientific">Sarcoptes scabiei</name>
    <name type="common">Itch mite</name>
    <name type="synonym">Acarus scabiei</name>
    <dbReference type="NCBI Taxonomy" id="52283"/>
    <lineage>
        <taxon>Eukaryota</taxon>
        <taxon>Metazoa</taxon>
        <taxon>Ecdysozoa</taxon>
        <taxon>Arthropoda</taxon>
        <taxon>Chelicerata</taxon>
        <taxon>Arachnida</taxon>
        <taxon>Acari</taxon>
        <taxon>Acariformes</taxon>
        <taxon>Sarcoptiformes</taxon>
        <taxon>Astigmata</taxon>
        <taxon>Psoroptidia</taxon>
        <taxon>Sarcoptoidea</taxon>
        <taxon>Sarcoptidae</taxon>
        <taxon>Sarcoptinae</taxon>
        <taxon>Sarcoptes</taxon>
    </lineage>
</organism>
<accession>A0A132AFZ7</accession>
<feature type="compositionally biased region" description="Polar residues" evidence="2">
    <location>
        <begin position="134"/>
        <end position="154"/>
    </location>
</feature>
<dbReference type="OrthoDB" id="687730at2759"/>
<dbReference type="InterPro" id="IPR051176">
    <property type="entry name" value="Cent_Immune-Sig_Mod"/>
</dbReference>
<feature type="region of interest" description="Disordered" evidence="2">
    <location>
        <begin position="1353"/>
        <end position="1377"/>
    </location>
</feature>
<protein>
    <submittedName>
        <fullName evidence="3">Sarcolemmal membrane-associated protein-like protein</fullName>
    </submittedName>
</protein>
<dbReference type="InterPro" id="IPR000253">
    <property type="entry name" value="FHA_dom"/>
</dbReference>
<dbReference type="SMART" id="SM00240">
    <property type="entry name" value="FHA"/>
    <property type="match status" value="1"/>
</dbReference>
<dbReference type="Pfam" id="PF00498">
    <property type="entry name" value="FHA"/>
    <property type="match status" value="1"/>
</dbReference>
<evidence type="ECO:0000256" key="1">
    <source>
        <dbReference type="SAM" id="Coils"/>
    </source>
</evidence>
<feature type="coiled-coil region" evidence="1">
    <location>
        <begin position="1037"/>
        <end position="1092"/>
    </location>
</feature>
<dbReference type="Gene3D" id="2.60.200.20">
    <property type="match status" value="1"/>
</dbReference>
<dbReference type="PANTHER" id="PTHR15715">
    <property type="entry name" value="CENTROSOMAL PROTEIN OF 170 KDA"/>
    <property type="match status" value="1"/>
</dbReference>
<keyword evidence="1" id="KW-0175">Coiled coil</keyword>
<dbReference type="VEuPathDB" id="VectorBase:SSCA005703"/>
<dbReference type="EMBL" id="JXLN01014257">
    <property type="protein sequence ID" value="KPM09926.1"/>
    <property type="molecule type" value="Genomic_DNA"/>
</dbReference>
<sequence length="1377" mass="157085">MNRNETPQLSNRSSPGGHLIRKEVETIESIEPIDFGDQKKEFFVEDTPVQFSTCHSSLSSLSMNSDCNENQEQIENELLAEAINYGIESTVKYRNQSTCNGIAPSHRPNTISSNANDRSGNGVTKATMIDGNAKKSNQQKFSNRKLNQNSSSMHDYNDDERTYIVSVNGGSSNDMNRKNKLNQIKKLVNGSNVKSNTMDEQKQFGSSKAVKVSPNYDRKTRQDTRNSQVKHCPTSMSSSNPTYNARSKSSTNKPIPTIRARTSIVKDKIKPNQSNADSVVENPIHYDNDPLDEDDDGKNVPAQETFSLLVDSSNNDASLLENTKPPSIIDNQSLMSRSCESTNSDISEIVYDRIPIRKSSIQSQSKIENDSIIAMTASNYAKEIKTMVESCQNEVKNSDSRTQTIIDDQRCTEKTKQIGAKNQSQSSSSSISNDLNLMKINHSIDDLYLRSKATCDDDDVDDQYEKSVDDDNRNNSFNDRTFNITSYKKRFNFDLDQSQTLPNLGKQKANQNRTETKEFCLDTRTYNKVDDKFRKPQQYRYYESDQSDTDISETLPLDDVDPTTDHFDSVAKQIENKSKTNIDQNQKIQTSTSVLYDRPDINLNTSCNLSYSFRMEEQTNCNDSKIDAIKNKIDQWNDDSMPNIYGHHLEKLELIENETRYRLPNNEDTDPPSNIEHSSTLKSSMMNTIDLQNKDQLNGVVDHTVELVNCSNASVSNNTIYDTQNDDNFMKNSNQVGLDEPYVVLTKMENSCSFVERKISLAKQIKIGRSIGRLRPSHENAVFDCKVLSRNHALLWYQDGKFYLKDTCSSNGTFVNNQRLSVANERSQPQVIYSGDCVQFGVEVTEKKNIHSCVIATVRLFHPNGIEAKKDYSYQNIHGLDEQQFLNYPNSLINISPSQLIDLSSKIKATLRKQILMESQLESVKDITKEALSSANQVWQCSVEEDRLLSRIQSLQSQLEICLIAKNQKSSKDDIIIEALKQRNLQLISDKEKFEQESKESLRKVLANKIHLETTLSTNKAQLNAYVEECSLLKETIDTNLKEIKILINNCDKLKKEKEEIIANMDKFSNENEKYKQKISQLSKMIQNKNNSYRDNECQTMTPNMFSAVSNDDDFFQMKSTQTEKLLIDVEKDIQTDSTELVHQEIQVDLFSEQNDQKNLENKKIVENHLISIRKFNNLLQSKLAELIESLEGKNFALNKIYNDHTEKLKSLFNKIKQLQNTKDEKYLQQKSESVKLSYELEQCRQTMQYLTEENEKLKCDIEALRIETKSMMVKEIFSSINAEKDLIQSEVTKTMANHSSISSRQTLIEKSDRIGNHHNHNSSSSPFPPESTSSLLTKLAVKNLDEIDQCHHRSESNPIQLNNVYNGQNDSGLEKV</sequence>
<feature type="coiled-coil region" evidence="1">
    <location>
        <begin position="1202"/>
        <end position="1268"/>
    </location>
</feature>
<evidence type="ECO:0000313" key="3">
    <source>
        <dbReference type="EMBL" id="KPM09926.1"/>
    </source>
</evidence>
<proteinExistence type="predicted"/>
<feature type="region of interest" description="Disordered" evidence="2">
    <location>
        <begin position="190"/>
        <end position="298"/>
    </location>
</feature>
<feature type="compositionally biased region" description="Acidic residues" evidence="2">
    <location>
        <begin position="545"/>
        <end position="562"/>
    </location>
</feature>
<feature type="compositionally biased region" description="Polar residues" evidence="2">
    <location>
        <begin position="107"/>
        <end position="124"/>
    </location>
</feature>
<feature type="region of interest" description="Disordered" evidence="2">
    <location>
        <begin position="542"/>
        <end position="562"/>
    </location>
</feature>
<dbReference type="PROSITE" id="PS50006">
    <property type="entry name" value="FHA_DOMAIN"/>
    <property type="match status" value="1"/>
</dbReference>
<comment type="caution">
    <text evidence="3">The sequence shown here is derived from an EMBL/GenBank/DDBJ whole genome shotgun (WGS) entry which is preliminary data.</text>
</comment>
<name>A0A132AFZ7_SARSC</name>
<gene>
    <name evidence="3" type="ORF">QR98_0084720</name>
</gene>
<dbReference type="PANTHER" id="PTHR15715:SF37">
    <property type="entry name" value="LD47843P"/>
    <property type="match status" value="1"/>
</dbReference>
<dbReference type="InterPro" id="IPR008984">
    <property type="entry name" value="SMAD_FHA_dom_sf"/>
</dbReference>
<dbReference type="SUPFAM" id="SSF49879">
    <property type="entry name" value="SMAD/FHA domain"/>
    <property type="match status" value="1"/>
</dbReference>
<feature type="compositionally biased region" description="Polar residues" evidence="2">
    <location>
        <begin position="225"/>
        <end position="254"/>
    </location>
</feature>
<feature type="region of interest" description="Disordered" evidence="2">
    <location>
        <begin position="103"/>
        <end position="158"/>
    </location>
</feature>
<feature type="region of interest" description="Disordered" evidence="2">
    <location>
        <begin position="1315"/>
        <end position="1334"/>
    </location>
</feature>
<dbReference type="Proteomes" id="UP000616769">
    <property type="component" value="Unassembled WGS sequence"/>
</dbReference>
<reference evidence="3 4" key="1">
    <citation type="journal article" date="2015" name="Parasit. Vectors">
        <title>Draft genome of the scabies mite.</title>
        <authorList>
            <person name="Rider S.D.Jr."/>
            <person name="Morgan M.S."/>
            <person name="Arlian L.G."/>
        </authorList>
    </citation>
    <scope>NUCLEOTIDE SEQUENCE [LARGE SCALE GENOMIC DNA]</scope>
    <source>
        <strain evidence="3">Arlian Lab</strain>
    </source>
</reference>
<dbReference type="CDD" id="cd22679">
    <property type="entry name" value="FHA_SLMAP"/>
    <property type="match status" value="1"/>
</dbReference>
<evidence type="ECO:0000256" key="2">
    <source>
        <dbReference type="SAM" id="MobiDB-lite"/>
    </source>
</evidence>